<name>A0A433U0U3_ELYCH</name>
<dbReference type="InterPro" id="IPR040235">
    <property type="entry name" value="Nicolin-1"/>
</dbReference>
<evidence type="ECO:0008006" key="3">
    <source>
        <dbReference type="Google" id="ProtNLM"/>
    </source>
</evidence>
<dbReference type="AlphaFoldDB" id="A0A433U0U3"/>
<evidence type="ECO:0000313" key="2">
    <source>
        <dbReference type="Proteomes" id="UP000271974"/>
    </source>
</evidence>
<dbReference type="PANTHER" id="PTHR31239:SF2">
    <property type="entry name" value="NICOLIN-1"/>
    <property type="match status" value="1"/>
</dbReference>
<proteinExistence type="predicted"/>
<dbReference type="EMBL" id="RQTK01000111">
    <property type="protein sequence ID" value="RUS87426.1"/>
    <property type="molecule type" value="Genomic_DNA"/>
</dbReference>
<sequence length="224" mass="25182">MNDKPLSCNVKAAIIPTVDGRISAQTGCKIIDITFPNVSNPEATDECQEVGEIRFQNYYVAFFTLKAKIKLTEQTPREGPNDQGWRMVMRRFQLMPDPHAETGAQDCFVITRQQFTCDLSQLISLRLILQQPSPLWKDFGVEELKLFKTTGAPRAPPLPSWFMEEGKSKTGKKELEGVPDINSLSTSLQQLWALAEEVAANQTDESLGRYEVDGCYDINLLAYS</sequence>
<protein>
    <recommendedName>
        <fullName evidence="3">Nicolin-1</fullName>
    </recommendedName>
</protein>
<reference evidence="1 2" key="1">
    <citation type="submission" date="2019-01" db="EMBL/GenBank/DDBJ databases">
        <title>A draft genome assembly of the solar-powered sea slug Elysia chlorotica.</title>
        <authorList>
            <person name="Cai H."/>
            <person name="Li Q."/>
            <person name="Fang X."/>
            <person name="Li J."/>
            <person name="Curtis N.E."/>
            <person name="Altenburger A."/>
            <person name="Shibata T."/>
            <person name="Feng M."/>
            <person name="Maeda T."/>
            <person name="Schwartz J.A."/>
            <person name="Shigenobu S."/>
            <person name="Lundholm N."/>
            <person name="Nishiyama T."/>
            <person name="Yang H."/>
            <person name="Hasebe M."/>
            <person name="Li S."/>
            <person name="Pierce S.K."/>
            <person name="Wang J."/>
        </authorList>
    </citation>
    <scope>NUCLEOTIDE SEQUENCE [LARGE SCALE GENOMIC DNA]</scope>
    <source>
        <strain evidence="1">EC2010</strain>
        <tissue evidence="1">Whole organism of an adult</tissue>
    </source>
</reference>
<dbReference type="STRING" id="188477.A0A433U0U3"/>
<dbReference type="GO" id="GO:0005654">
    <property type="term" value="C:nucleoplasm"/>
    <property type="evidence" value="ECO:0007669"/>
    <property type="project" value="TreeGrafter"/>
</dbReference>
<dbReference type="Proteomes" id="UP000271974">
    <property type="component" value="Unassembled WGS sequence"/>
</dbReference>
<evidence type="ECO:0000313" key="1">
    <source>
        <dbReference type="EMBL" id="RUS87426.1"/>
    </source>
</evidence>
<comment type="caution">
    <text evidence="1">The sequence shown here is derived from an EMBL/GenBank/DDBJ whole genome shotgun (WGS) entry which is preliminary data.</text>
</comment>
<dbReference type="PANTHER" id="PTHR31239">
    <property type="entry name" value="NICOLIN 1"/>
    <property type="match status" value="1"/>
</dbReference>
<organism evidence="1 2">
    <name type="scientific">Elysia chlorotica</name>
    <name type="common">Eastern emerald elysia</name>
    <name type="synonym">Sea slug</name>
    <dbReference type="NCBI Taxonomy" id="188477"/>
    <lineage>
        <taxon>Eukaryota</taxon>
        <taxon>Metazoa</taxon>
        <taxon>Spiralia</taxon>
        <taxon>Lophotrochozoa</taxon>
        <taxon>Mollusca</taxon>
        <taxon>Gastropoda</taxon>
        <taxon>Heterobranchia</taxon>
        <taxon>Euthyneura</taxon>
        <taxon>Panpulmonata</taxon>
        <taxon>Sacoglossa</taxon>
        <taxon>Placobranchoidea</taxon>
        <taxon>Plakobranchidae</taxon>
        <taxon>Elysia</taxon>
    </lineage>
</organism>
<gene>
    <name evidence="1" type="ORF">EGW08_004801</name>
</gene>
<dbReference type="OrthoDB" id="73161at2759"/>
<accession>A0A433U0U3</accession>
<keyword evidence="2" id="KW-1185">Reference proteome</keyword>